<dbReference type="Proteomes" id="UP001055460">
    <property type="component" value="Chromosome"/>
</dbReference>
<evidence type="ECO:0000313" key="2">
    <source>
        <dbReference type="EMBL" id="USJ23137.1"/>
    </source>
</evidence>
<dbReference type="InterPro" id="IPR007047">
    <property type="entry name" value="Flp_Fap"/>
</dbReference>
<dbReference type="Pfam" id="PF04964">
    <property type="entry name" value="Flp_Fap"/>
    <property type="match status" value="1"/>
</dbReference>
<evidence type="ECO:0000256" key="1">
    <source>
        <dbReference type="SAM" id="Phobius"/>
    </source>
</evidence>
<gene>
    <name evidence="2" type="ORF">NE863_17935</name>
</gene>
<sequence>MKKIFARLMKDESGATAIEYGLIAALISVALIAGATTLGNQLNSVFSSLGTKMSNAATAAAK</sequence>
<dbReference type="EMBL" id="CP098807">
    <property type="protein sequence ID" value="USJ23137.1"/>
    <property type="molecule type" value="Genomic_DNA"/>
</dbReference>
<dbReference type="AlphaFoldDB" id="A0A9Q9D9N0"/>
<name>A0A9Q9D9N0_ENSAD</name>
<evidence type="ECO:0000313" key="3">
    <source>
        <dbReference type="Proteomes" id="UP001055460"/>
    </source>
</evidence>
<keyword evidence="1" id="KW-0472">Membrane</keyword>
<reference evidence="2" key="1">
    <citation type="submission" date="2022-06" db="EMBL/GenBank/DDBJ databases">
        <title>Physiological and biochemical characterization and genomic elucidation of a strain of the genus Ensifer adhaerens M8 that combines arsenic oxidation and chromium reduction.</title>
        <authorList>
            <person name="Li X."/>
            <person name="Yu c."/>
        </authorList>
    </citation>
    <scope>NUCLEOTIDE SEQUENCE</scope>
    <source>
        <strain evidence="2">M8</strain>
    </source>
</reference>
<organism evidence="2 3">
    <name type="scientific">Ensifer adhaerens</name>
    <name type="common">Sinorhizobium morelense</name>
    <dbReference type="NCBI Taxonomy" id="106592"/>
    <lineage>
        <taxon>Bacteria</taxon>
        <taxon>Pseudomonadati</taxon>
        <taxon>Pseudomonadota</taxon>
        <taxon>Alphaproteobacteria</taxon>
        <taxon>Hyphomicrobiales</taxon>
        <taxon>Rhizobiaceae</taxon>
        <taxon>Sinorhizobium/Ensifer group</taxon>
        <taxon>Ensifer</taxon>
    </lineage>
</organism>
<protein>
    <submittedName>
        <fullName evidence="2">Flp family type IVb pilin</fullName>
    </submittedName>
</protein>
<keyword evidence="1" id="KW-0812">Transmembrane</keyword>
<proteinExistence type="predicted"/>
<feature type="transmembrane region" description="Helical" evidence="1">
    <location>
        <begin position="20"/>
        <end position="39"/>
    </location>
</feature>
<dbReference type="RefSeq" id="WP_090296113.1">
    <property type="nucleotide sequence ID" value="NZ_CAXURO020000001.1"/>
</dbReference>
<keyword evidence="1" id="KW-1133">Transmembrane helix</keyword>
<accession>A0A9Q9D9N0</accession>